<keyword evidence="4" id="KW-0812">Transmembrane</keyword>
<name>A0ABW3J8G7_9HYPH</name>
<accession>A0ABW3J8G7</accession>
<evidence type="ECO:0000256" key="1">
    <source>
        <dbReference type="ARBA" id="ARBA00004418"/>
    </source>
</evidence>
<evidence type="ECO:0000259" key="6">
    <source>
        <dbReference type="Pfam" id="PF13473"/>
    </source>
</evidence>
<dbReference type="Proteomes" id="UP001597102">
    <property type="component" value="Unassembled WGS sequence"/>
</dbReference>
<dbReference type="InterPro" id="IPR018976">
    <property type="entry name" value="Imelysin-like"/>
</dbReference>
<gene>
    <name evidence="7" type="primary">efeO</name>
    <name evidence="7" type="ORF">ACFQ2F_05765</name>
</gene>
<keyword evidence="8" id="KW-1185">Reference proteome</keyword>
<evidence type="ECO:0000259" key="5">
    <source>
        <dbReference type="Pfam" id="PF09375"/>
    </source>
</evidence>
<dbReference type="InterPro" id="IPR008972">
    <property type="entry name" value="Cupredoxin"/>
</dbReference>
<dbReference type="InterPro" id="IPR050894">
    <property type="entry name" value="EfeM/EfeO_iron_uptake"/>
</dbReference>
<protein>
    <submittedName>
        <fullName evidence="7">Iron uptake system protein EfeO</fullName>
    </submittedName>
</protein>
<dbReference type="SUPFAM" id="SSF49503">
    <property type="entry name" value="Cupredoxins"/>
    <property type="match status" value="1"/>
</dbReference>
<dbReference type="NCBIfam" id="NF007697">
    <property type="entry name" value="PRK10378.1"/>
    <property type="match status" value="1"/>
</dbReference>
<feature type="transmembrane region" description="Helical" evidence="4">
    <location>
        <begin position="16"/>
        <end position="38"/>
    </location>
</feature>
<dbReference type="InterPro" id="IPR034981">
    <property type="entry name" value="Imelysin-like_EfeO/Algp7"/>
</dbReference>
<dbReference type="NCBIfam" id="NF041757">
    <property type="entry name" value="EfeO"/>
    <property type="match status" value="1"/>
</dbReference>
<reference evidence="8" key="1">
    <citation type="journal article" date="2019" name="Int. J. Syst. Evol. Microbiol.">
        <title>The Global Catalogue of Microorganisms (GCM) 10K type strain sequencing project: providing services to taxonomists for standard genome sequencing and annotation.</title>
        <authorList>
            <consortium name="The Broad Institute Genomics Platform"/>
            <consortium name="The Broad Institute Genome Sequencing Center for Infectious Disease"/>
            <person name="Wu L."/>
            <person name="Ma J."/>
        </authorList>
    </citation>
    <scope>NUCLEOTIDE SEQUENCE [LARGE SCALE GENOMIC DNA]</scope>
    <source>
        <strain evidence="8">CCUG 61697</strain>
    </source>
</reference>
<dbReference type="CDD" id="cd14656">
    <property type="entry name" value="Imelysin-like_EfeO"/>
    <property type="match status" value="1"/>
</dbReference>
<dbReference type="Gene3D" id="2.60.40.420">
    <property type="entry name" value="Cupredoxins - blue copper proteins"/>
    <property type="match status" value="1"/>
</dbReference>
<feature type="domain" description="EfeO-type cupredoxin-like" evidence="6">
    <location>
        <begin position="28"/>
        <end position="134"/>
    </location>
</feature>
<keyword evidence="3" id="KW-0732">Signal</keyword>
<proteinExistence type="inferred from homology"/>
<evidence type="ECO:0000256" key="2">
    <source>
        <dbReference type="ARBA" id="ARBA00005989"/>
    </source>
</evidence>
<dbReference type="RefSeq" id="WP_379087042.1">
    <property type="nucleotide sequence ID" value="NZ_JBHTJO010000001.1"/>
</dbReference>
<comment type="similarity">
    <text evidence="2">Belongs to the EfeM/EfeO family.</text>
</comment>
<organism evidence="7 8">
    <name type="scientific">Methyloligella solikamskensis</name>
    <dbReference type="NCBI Taxonomy" id="1177756"/>
    <lineage>
        <taxon>Bacteria</taxon>
        <taxon>Pseudomonadati</taxon>
        <taxon>Pseudomonadota</taxon>
        <taxon>Alphaproteobacteria</taxon>
        <taxon>Hyphomicrobiales</taxon>
        <taxon>Hyphomicrobiaceae</taxon>
        <taxon>Methyloligella</taxon>
    </lineage>
</organism>
<keyword evidence="4" id="KW-0472">Membrane</keyword>
<feature type="domain" description="Imelysin-like" evidence="5">
    <location>
        <begin position="158"/>
        <end position="386"/>
    </location>
</feature>
<dbReference type="InterPro" id="IPR028096">
    <property type="entry name" value="EfeO_Cupredoxin"/>
</dbReference>
<dbReference type="InterPro" id="IPR053377">
    <property type="entry name" value="Iron_uptake_EfeM/EfeO"/>
</dbReference>
<dbReference type="EMBL" id="JBHTJO010000001">
    <property type="protein sequence ID" value="MFD0986599.1"/>
    <property type="molecule type" value="Genomic_DNA"/>
</dbReference>
<dbReference type="Gene3D" id="1.20.1420.20">
    <property type="entry name" value="M75 peptidase, HXXE motif"/>
    <property type="match status" value="1"/>
</dbReference>
<evidence type="ECO:0000313" key="7">
    <source>
        <dbReference type="EMBL" id="MFD0986599.1"/>
    </source>
</evidence>
<dbReference type="Pfam" id="PF09375">
    <property type="entry name" value="Peptidase_M75"/>
    <property type="match status" value="1"/>
</dbReference>
<comment type="caution">
    <text evidence="7">The sequence shown here is derived from an EMBL/GenBank/DDBJ whole genome shotgun (WGS) entry which is preliminary data.</text>
</comment>
<evidence type="ECO:0000256" key="3">
    <source>
        <dbReference type="ARBA" id="ARBA00022729"/>
    </source>
</evidence>
<evidence type="ECO:0000256" key="4">
    <source>
        <dbReference type="SAM" id="Phobius"/>
    </source>
</evidence>
<sequence length="393" mass="42324">MPEQPEQTGGAPSSRWVYGGLVGAILLMVAGGVAFYLATQRKGPDTAAADYTVSVSAKSCEPNEITVPGGKRSFEIVNTSDRPIEWEILDGVMVVAEQENIAPGFRQTLTAQLAPGEYEITCGLLSNPRGKLVVTESKESRAAAADVGLRKFLGPLSEYRVYLVLQSARAVAEAEDLAASIEAGDLEDARVQWEEARLPYKRVEPVAYRFSDLENAIDPVADYLAKREDDPAFTGYHRIEYGLFEENTTEGLQPAADQLVTDLKTLKERLAELKLDPALLISIPADMSRQLAQGKIADGEDRYAETDLADIAANFEGIAKITGLLQSVVKPVDAGLEAQIEEDLADIESQLAALKTEGGYPPYSEVDDSARAALADAFGALADTLDRLNSVIG</sequence>
<keyword evidence="4" id="KW-1133">Transmembrane helix</keyword>
<dbReference type="PANTHER" id="PTHR39192">
    <property type="entry name" value="IRON UPTAKE SYSTEM COMPONENT EFEO"/>
    <property type="match status" value="1"/>
</dbReference>
<dbReference type="Pfam" id="PF13473">
    <property type="entry name" value="Cupredoxin_1"/>
    <property type="match status" value="1"/>
</dbReference>
<comment type="subcellular location">
    <subcellularLocation>
        <location evidence="1">Periplasm</location>
    </subcellularLocation>
</comment>
<dbReference type="PANTHER" id="PTHR39192:SF1">
    <property type="entry name" value="IRON UPTAKE SYSTEM COMPONENT EFEO"/>
    <property type="match status" value="1"/>
</dbReference>
<evidence type="ECO:0000313" key="8">
    <source>
        <dbReference type="Proteomes" id="UP001597102"/>
    </source>
</evidence>
<dbReference type="InterPro" id="IPR038352">
    <property type="entry name" value="Imelysin_sf"/>
</dbReference>